<evidence type="ECO:0000313" key="2">
    <source>
        <dbReference type="EMBL" id="RDH15591.1"/>
    </source>
</evidence>
<protein>
    <submittedName>
        <fullName evidence="2">Uncharacterized protein</fullName>
    </submittedName>
</protein>
<accession>A0A370BR58</accession>
<sequence>MEWEEAYEYRESTETNELLEFNTAIQTIEPVWPILPLNLKRYFPTSESESYEFENFEVSPDPEEENELFQAQKLYFRDVANRTKRYLCLIIIYGHSSHEEACKEALRISWHRNWKKTSSKAIMGLIIDEEKQAWFRGSHTDETNIKKMGSNWVANNECMLRTYFRTFRRALRRHAPSPGYDPAFESGSERNHKDISDSRKQLSDKSSLLLALRPRRQPARPNKARSILGAKEHLNDARWIDIETEAQTNISRDTIPITHHRDIQRRNALFHYNTPKNPIPVQTQSSENSPFQILHHHH</sequence>
<dbReference type="AlphaFoldDB" id="A0A370BR58"/>
<evidence type="ECO:0000256" key="1">
    <source>
        <dbReference type="SAM" id="MobiDB-lite"/>
    </source>
</evidence>
<reference evidence="2 3" key="1">
    <citation type="submission" date="2018-07" db="EMBL/GenBank/DDBJ databases">
        <title>Section-level genome sequencing of Aspergillus section Nigri to investigate inter- and intra-species variation.</title>
        <authorList>
            <consortium name="DOE Joint Genome Institute"/>
            <person name="Vesth T.C."/>
            <person name="Nybo J.L."/>
            <person name="Theobald S."/>
            <person name="Frisvad J.C."/>
            <person name="Larsen T.O."/>
            <person name="Nielsen K.F."/>
            <person name="Hoof J.B."/>
            <person name="Brandl J."/>
            <person name="Salamov A."/>
            <person name="Riley R."/>
            <person name="Gladden J.M."/>
            <person name="Phatale P."/>
            <person name="Nielsen M.T."/>
            <person name="Lyhne E.K."/>
            <person name="Kogle M.E."/>
            <person name="Strasser K."/>
            <person name="McDonnell E."/>
            <person name="Barry K."/>
            <person name="Clum A."/>
            <person name="Chen C."/>
            <person name="Nolan M."/>
            <person name="Sandor L."/>
            <person name="Kuo A."/>
            <person name="Lipzen A."/>
            <person name="Hainaut M."/>
            <person name="Drula E."/>
            <person name="Tsang A."/>
            <person name="Magnuson J.K."/>
            <person name="Henrissat B."/>
            <person name="Wiebenga A."/>
            <person name="Simmons B.A."/>
            <person name="Makela M.R."/>
            <person name="De vries R.P."/>
            <person name="Grigoriev I.V."/>
            <person name="Mortensen U.H."/>
            <person name="Baker S.E."/>
            <person name="Andersen M.R."/>
        </authorList>
    </citation>
    <scope>NUCLEOTIDE SEQUENCE [LARGE SCALE GENOMIC DNA]</scope>
    <source>
        <strain evidence="2 3">ATCC 13496</strain>
    </source>
</reference>
<gene>
    <name evidence="2" type="ORF">M747DRAFT_318558</name>
</gene>
<organism evidence="2 3">
    <name type="scientific">Aspergillus niger ATCC 13496</name>
    <dbReference type="NCBI Taxonomy" id="1353008"/>
    <lineage>
        <taxon>Eukaryota</taxon>
        <taxon>Fungi</taxon>
        <taxon>Dikarya</taxon>
        <taxon>Ascomycota</taxon>
        <taxon>Pezizomycotina</taxon>
        <taxon>Eurotiomycetes</taxon>
        <taxon>Eurotiomycetidae</taxon>
        <taxon>Eurotiales</taxon>
        <taxon>Aspergillaceae</taxon>
        <taxon>Aspergillus</taxon>
        <taxon>Aspergillus subgen. Circumdati</taxon>
    </lineage>
</organism>
<feature type="compositionally biased region" description="Polar residues" evidence="1">
    <location>
        <begin position="276"/>
        <end position="291"/>
    </location>
</feature>
<proteinExistence type="predicted"/>
<name>A0A370BR58_ASPNG</name>
<dbReference type="Proteomes" id="UP000253845">
    <property type="component" value="Unassembled WGS sequence"/>
</dbReference>
<feature type="compositionally biased region" description="Basic and acidic residues" evidence="1">
    <location>
        <begin position="187"/>
        <end position="203"/>
    </location>
</feature>
<evidence type="ECO:0000313" key="3">
    <source>
        <dbReference type="Proteomes" id="UP000253845"/>
    </source>
</evidence>
<dbReference type="VEuPathDB" id="FungiDB:M747DRAFT_318558"/>
<dbReference type="EMBL" id="KZ851947">
    <property type="protein sequence ID" value="RDH15591.1"/>
    <property type="molecule type" value="Genomic_DNA"/>
</dbReference>
<feature type="region of interest" description="Disordered" evidence="1">
    <location>
        <begin position="178"/>
        <end position="203"/>
    </location>
</feature>
<feature type="region of interest" description="Disordered" evidence="1">
    <location>
        <begin position="276"/>
        <end position="298"/>
    </location>
</feature>